<dbReference type="AlphaFoldDB" id="A0A179URP1"/>
<dbReference type="KEGG" id="bgh:BDBG_06513"/>
<accession>A0A179URP1</accession>
<protein>
    <submittedName>
        <fullName evidence="2">Uncharacterized protein</fullName>
    </submittedName>
</protein>
<feature type="region of interest" description="Disordered" evidence="1">
    <location>
        <begin position="39"/>
        <end position="62"/>
    </location>
</feature>
<dbReference type="Proteomes" id="UP000002038">
    <property type="component" value="Unassembled WGS sequence"/>
</dbReference>
<keyword evidence="3" id="KW-1185">Reference proteome</keyword>
<organism evidence="2 3">
    <name type="scientific">Blastomyces gilchristii (strain SLH14081)</name>
    <name type="common">Blastomyces dermatitidis</name>
    <dbReference type="NCBI Taxonomy" id="559298"/>
    <lineage>
        <taxon>Eukaryota</taxon>
        <taxon>Fungi</taxon>
        <taxon>Dikarya</taxon>
        <taxon>Ascomycota</taxon>
        <taxon>Pezizomycotina</taxon>
        <taxon>Eurotiomycetes</taxon>
        <taxon>Eurotiomycetidae</taxon>
        <taxon>Onygenales</taxon>
        <taxon>Ajellomycetaceae</taxon>
        <taxon>Blastomyces</taxon>
    </lineage>
</organism>
<evidence type="ECO:0000313" key="3">
    <source>
        <dbReference type="Proteomes" id="UP000002038"/>
    </source>
</evidence>
<reference evidence="3" key="1">
    <citation type="journal article" date="2015" name="PLoS Genet.">
        <title>The dynamic genome and transcriptome of the human fungal pathogen Blastomyces and close relative Emmonsia.</title>
        <authorList>
            <person name="Munoz J.F."/>
            <person name="Gauthier G.M."/>
            <person name="Desjardins C.A."/>
            <person name="Gallo J.E."/>
            <person name="Holder J."/>
            <person name="Sullivan T.D."/>
            <person name="Marty A.J."/>
            <person name="Carmen J.C."/>
            <person name="Chen Z."/>
            <person name="Ding L."/>
            <person name="Gujja S."/>
            <person name="Magrini V."/>
            <person name="Misas E."/>
            <person name="Mitreva M."/>
            <person name="Priest M."/>
            <person name="Saif S."/>
            <person name="Whiston E.A."/>
            <person name="Young S."/>
            <person name="Zeng Q."/>
            <person name="Goldman W.E."/>
            <person name="Mardis E.R."/>
            <person name="Taylor J.W."/>
            <person name="McEwen J.G."/>
            <person name="Clay O.K."/>
            <person name="Klein B.S."/>
            <person name="Cuomo C.A."/>
        </authorList>
    </citation>
    <scope>NUCLEOTIDE SEQUENCE [LARGE SCALE GENOMIC DNA]</scope>
    <source>
        <strain evidence="3">SLH14081</strain>
    </source>
</reference>
<evidence type="ECO:0000313" key="2">
    <source>
        <dbReference type="EMBL" id="OAT10704.1"/>
    </source>
</evidence>
<proteinExistence type="predicted"/>
<sequence>MRPLSVSPAVVNMHGFDPRMDLKIPNKYPGHLTVPRDIPGVCPRSPLSPRTESTERSHYGEPLKGATERSTVLYSVVAGPRGGVGGPAVDRPFYQQALVVIELFCPSSLHKVIGLSYQLNSQVSGQAPGVGRIIPFAEGFLKNWAIGI</sequence>
<dbReference type="GeneID" id="8503150"/>
<feature type="compositionally biased region" description="Basic and acidic residues" evidence="1">
    <location>
        <begin position="52"/>
        <end position="61"/>
    </location>
</feature>
<dbReference type="EMBL" id="GG657461">
    <property type="protein sequence ID" value="OAT10704.1"/>
    <property type="molecule type" value="Genomic_DNA"/>
</dbReference>
<gene>
    <name evidence="2" type="ORF">BDBG_06513</name>
</gene>
<dbReference type="VEuPathDB" id="FungiDB:BDBG_06513"/>
<dbReference type="RefSeq" id="XP_002623074.2">
    <property type="nucleotide sequence ID" value="XM_002623028.2"/>
</dbReference>
<name>A0A179URP1_BLAGS</name>
<evidence type="ECO:0000256" key="1">
    <source>
        <dbReference type="SAM" id="MobiDB-lite"/>
    </source>
</evidence>